<protein>
    <recommendedName>
        <fullName evidence="4">DUF3617 family protein</fullName>
    </recommendedName>
</protein>
<feature type="signal peptide" evidence="1">
    <location>
        <begin position="1"/>
        <end position="20"/>
    </location>
</feature>
<evidence type="ECO:0008006" key="4">
    <source>
        <dbReference type="Google" id="ProtNLM"/>
    </source>
</evidence>
<gene>
    <name evidence="2" type="ORF">L1F33_12055</name>
</gene>
<keyword evidence="1" id="KW-0732">Signal</keyword>
<evidence type="ECO:0000313" key="3">
    <source>
        <dbReference type="Proteomes" id="UP001065265"/>
    </source>
</evidence>
<dbReference type="EMBL" id="CP092471">
    <property type="protein sequence ID" value="UVI38960.1"/>
    <property type="molecule type" value="Genomic_DNA"/>
</dbReference>
<organism evidence="2 3">
    <name type="scientific">Qipengyuania spongiae</name>
    <dbReference type="NCBI Taxonomy" id="2909673"/>
    <lineage>
        <taxon>Bacteria</taxon>
        <taxon>Pseudomonadati</taxon>
        <taxon>Pseudomonadota</taxon>
        <taxon>Alphaproteobacteria</taxon>
        <taxon>Sphingomonadales</taxon>
        <taxon>Erythrobacteraceae</taxon>
        <taxon>Qipengyuania</taxon>
    </lineage>
</organism>
<dbReference type="Proteomes" id="UP001065265">
    <property type="component" value="Chromosome"/>
</dbReference>
<accession>A0ABY5SXS1</accession>
<keyword evidence="3" id="KW-1185">Reference proteome</keyword>
<proteinExistence type="predicted"/>
<reference evidence="2" key="1">
    <citation type="submission" date="2022-02" db="EMBL/GenBank/DDBJ databases">
        <title>Qipengyuania spongiae sp. nov., isolated from marine sponge.</title>
        <authorList>
            <person name="Li Z."/>
            <person name="Zhang M."/>
        </authorList>
    </citation>
    <scope>NUCLEOTIDE SEQUENCE</scope>
    <source>
        <strain evidence="2">PHS-Z21</strain>
    </source>
</reference>
<name>A0ABY5SXS1_9SPHN</name>
<dbReference type="RefSeq" id="WP_265558142.1">
    <property type="nucleotide sequence ID" value="NZ_CP092471.1"/>
</dbReference>
<feature type="chain" id="PRO_5045504336" description="DUF3617 family protein" evidence="1">
    <location>
        <begin position="21"/>
        <end position="169"/>
    </location>
</feature>
<dbReference type="PROSITE" id="PS51257">
    <property type="entry name" value="PROKAR_LIPOPROTEIN"/>
    <property type="match status" value="1"/>
</dbReference>
<evidence type="ECO:0000256" key="1">
    <source>
        <dbReference type="SAM" id="SignalP"/>
    </source>
</evidence>
<sequence>MRLAVLLPVAMLGACGSQPAADAQSAEDFAARVGTSGSVTEGATAAPAEAQVANAAGDARQLQRLGDVGKVDLGISDGNCTFSAGGEQLLVAAAPDEPTLPGKAAVQVAGRMQVLDAQPGGLDEVRGGTTFRGEGFSAKLTRAGGSDARLTITDQQGDNRTIAGKWACT</sequence>
<evidence type="ECO:0000313" key="2">
    <source>
        <dbReference type="EMBL" id="UVI38960.1"/>
    </source>
</evidence>